<keyword evidence="9 11" id="KW-0326">Glycosidase</keyword>
<evidence type="ECO:0000256" key="12">
    <source>
        <dbReference type="SAM" id="SignalP"/>
    </source>
</evidence>
<dbReference type="SUPFAM" id="SSF51011">
    <property type="entry name" value="Glycosyl hydrolase domain"/>
    <property type="match status" value="1"/>
</dbReference>
<dbReference type="FunFam" id="3.20.20.70:FF:000197">
    <property type="entry name" value="Alpha-galactosidase"/>
    <property type="match status" value="1"/>
</dbReference>
<dbReference type="EMBL" id="BMZB01000002">
    <property type="protein sequence ID" value="GGZ34185.1"/>
    <property type="molecule type" value="Genomic_DNA"/>
</dbReference>
<evidence type="ECO:0000313" key="14">
    <source>
        <dbReference type="EMBL" id="GGZ34185.1"/>
    </source>
</evidence>
<evidence type="ECO:0000256" key="8">
    <source>
        <dbReference type="ARBA" id="ARBA00023277"/>
    </source>
</evidence>
<evidence type="ECO:0000256" key="6">
    <source>
        <dbReference type="ARBA" id="ARBA00023157"/>
    </source>
</evidence>
<evidence type="ECO:0000256" key="3">
    <source>
        <dbReference type="ARBA" id="ARBA00022525"/>
    </source>
</evidence>
<dbReference type="FunFam" id="2.60.40.1180:FF:000008">
    <property type="entry name" value="Alpha-galactosidase"/>
    <property type="match status" value="1"/>
</dbReference>
<accession>A0A918UUL0</accession>
<reference evidence="14" key="2">
    <citation type="submission" date="2020-09" db="EMBL/GenBank/DDBJ databases">
        <authorList>
            <person name="Sun Q."/>
            <person name="Kim S."/>
        </authorList>
    </citation>
    <scope>NUCLEOTIDE SEQUENCE</scope>
    <source>
        <strain evidence="14">KCTC 32296</strain>
    </source>
</reference>
<evidence type="ECO:0000256" key="11">
    <source>
        <dbReference type="RuleBase" id="RU361168"/>
    </source>
</evidence>
<dbReference type="InterPro" id="IPR000111">
    <property type="entry name" value="Glyco_hydro_27/36_CS"/>
</dbReference>
<reference evidence="14" key="1">
    <citation type="journal article" date="2014" name="Int. J. Syst. Evol. Microbiol.">
        <title>Complete genome sequence of Corynebacterium casei LMG S-19264T (=DSM 44701T), isolated from a smear-ripened cheese.</title>
        <authorList>
            <consortium name="US DOE Joint Genome Institute (JGI-PGF)"/>
            <person name="Walter F."/>
            <person name="Albersmeier A."/>
            <person name="Kalinowski J."/>
            <person name="Ruckert C."/>
        </authorList>
    </citation>
    <scope>NUCLEOTIDE SEQUENCE</scope>
    <source>
        <strain evidence="14">KCTC 32296</strain>
    </source>
</reference>
<dbReference type="SUPFAM" id="SSF51445">
    <property type="entry name" value="(Trans)glycosidases"/>
    <property type="match status" value="1"/>
</dbReference>
<gene>
    <name evidence="14" type="ORF">GCM10011273_20710</name>
</gene>
<evidence type="ECO:0000259" key="13">
    <source>
        <dbReference type="Pfam" id="PF17801"/>
    </source>
</evidence>
<feature type="signal peptide" evidence="12">
    <location>
        <begin position="1"/>
        <end position="21"/>
    </location>
</feature>
<sequence>MRRLTTATFVISTLLSTTAIAAPPTGAWVFDSSPEYPDFTRVKVSDDAGKLSGTITSRWYGDLPMKDLRADGDVLKFKIYNGNPKITPTDITIAADGEAVRMTGKLWYQDFDITAHKGTAAELKALDFPSYPLPPHRVVPQKNLAAKPPMGWNSWNKFATAIDDKTVREIADAMVASGLRDAGYIYVNIDDGWQGKRDQNGVLQPNEKFPDMKALADYVHSKGLKIGIYSSQGPKTCGGFEGSYGHVEQDARIFAAWGMDYLKYDLCSGEAFYHTKETVYATYQQMGEALAATGRDIVFSLCQYGRFDVGSWGRDVGGHLWRTTSDIEDTYARMSWIGFDANGVPNHTGPNGWNDPDMLEVGNGGMSHDEYKTHMSLWALMAAPLLLGNDVRTMTPETIELLTNREVIAIDQDVAGVQGLPVKKNGTTEIWTKKLSDGSTAVGLFNRADTPVTVNGNWAEIGLSDAVKVRDVWAHKDAKASAAYSYTLPAHGAVLLTVSR</sequence>
<dbReference type="PROSITE" id="PS00512">
    <property type="entry name" value="ALPHA_GALACTOSIDASE"/>
    <property type="match status" value="1"/>
</dbReference>
<evidence type="ECO:0000313" key="15">
    <source>
        <dbReference type="Proteomes" id="UP000662572"/>
    </source>
</evidence>
<dbReference type="Proteomes" id="UP000662572">
    <property type="component" value="Unassembled WGS sequence"/>
</dbReference>
<dbReference type="InterPro" id="IPR017853">
    <property type="entry name" value="GH"/>
</dbReference>
<keyword evidence="15" id="KW-1185">Reference proteome</keyword>
<dbReference type="CDD" id="cd14792">
    <property type="entry name" value="GH27"/>
    <property type="match status" value="1"/>
</dbReference>
<evidence type="ECO:0000256" key="9">
    <source>
        <dbReference type="ARBA" id="ARBA00023295"/>
    </source>
</evidence>
<feature type="domain" description="Alpha galactosidase C-terminal" evidence="13">
    <location>
        <begin position="426"/>
        <end position="497"/>
    </location>
</feature>
<dbReference type="PANTHER" id="PTHR11452:SF75">
    <property type="entry name" value="ALPHA-GALACTOSIDASE MEL1"/>
    <property type="match status" value="1"/>
</dbReference>
<dbReference type="GO" id="GO:0004557">
    <property type="term" value="F:alpha-galactosidase activity"/>
    <property type="evidence" value="ECO:0007669"/>
    <property type="project" value="UniProtKB-EC"/>
</dbReference>
<organism evidence="14 15">
    <name type="scientific">Asticcacaulis endophyticus</name>
    <dbReference type="NCBI Taxonomy" id="1395890"/>
    <lineage>
        <taxon>Bacteria</taxon>
        <taxon>Pseudomonadati</taxon>
        <taxon>Pseudomonadota</taxon>
        <taxon>Alphaproteobacteria</taxon>
        <taxon>Caulobacterales</taxon>
        <taxon>Caulobacteraceae</taxon>
        <taxon>Asticcacaulis</taxon>
    </lineage>
</organism>
<evidence type="ECO:0000256" key="10">
    <source>
        <dbReference type="ARBA" id="ARBA00023326"/>
    </source>
</evidence>
<dbReference type="PANTHER" id="PTHR11452">
    <property type="entry name" value="ALPHA-GALACTOSIDASE/ALPHA-N-ACETYLGALACTOSAMINIDASE"/>
    <property type="match status" value="1"/>
</dbReference>
<keyword evidence="6 11" id="KW-1015">Disulfide bond</keyword>
<dbReference type="RefSeq" id="WP_189486366.1">
    <property type="nucleotide sequence ID" value="NZ_BMZB01000002.1"/>
</dbReference>
<dbReference type="Pfam" id="PF16499">
    <property type="entry name" value="Melibiase_2"/>
    <property type="match status" value="1"/>
</dbReference>
<dbReference type="InterPro" id="IPR013780">
    <property type="entry name" value="Glyco_hydro_b"/>
</dbReference>
<evidence type="ECO:0000256" key="5">
    <source>
        <dbReference type="ARBA" id="ARBA00022801"/>
    </source>
</evidence>
<comment type="catalytic activity">
    <reaction evidence="11">
        <text>Hydrolysis of terminal, non-reducing alpha-D-galactose residues in alpha-D-galactosides, including galactose oligosaccharides, galactomannans and galactolipids.</text>
        <dbReference type="EC" id="3.2.1.22"/>
    </reaction>
</comment>
<keyword evidence="4 12" id="KW-0732">Signal</keyword>
<evidence type="ECO:0000256" key="4">
    <source>
        <dbReference type="ARBA" id="ARBA00022729"/>
    </source>
</evidence>
<comment type="similarity">
    <text evidence="2 11">Belongs to the glycosyl hydrolase 27 family.</text>
</comment>
<dbReference type="PRINTS" id="PR00740">
    <property type="entry name" value="GLHYDRLASE27"/>
</dbReference>
<comment type="subcellular location">
    <subcellularLocation>
        <location evidence="1">Secreted</location>
    </subcellularLocation>
</comment>
<feature type="chain" id="PRO_5037251465" description="Alpha-galactosidase" evidence="12">
    <location>
        <begin position="22"/>
        <end position="500"/>
    </location>
</feature>
<proteinExistence type="inferred from homology"/>
<evidence type="ECO:0000256" key="7">
    <source>
        <dbReference type="ARBA" id="ARBA00023180"/>
    </source>
</evidence>
<dbReference type="GO" id="GO:0000272">
    <property type="term" value="P:polysaccharide catabolic process"/>
    <property type="evidence" value="ECO:0007669"/>
    <property type="project" value="UniProtKB-KW"/>
</dbReference>
<keyword evidence="5 11" id="KW-0378">Hydrolase</keyword>
<protein>
    <recommendedName>
        <fullName evidence="11">Alpha-galactosidase</fullName>
        <ecNumber evidence="11">3.2.1.22</ecNumber>
    </recommendedName>
    <alternativeName>
        <fullName evidence="11">Melibiase</fullName>
    </alternativeName>
</protein>
<evidence type="ECO:0000256" key="1">
    <source>
        <dbReference type="ARBA" id="ARBA00004613"/>
    </source>
</evidence>
<keyword evidence="3" id="KW-0964">Secreted</keyword>
<dbReference type="Gene3D" id="2.60.40.1180">
    <property type="entry name" value="Golgi alpha-mannosidase II"/>
    <property type="match status" value="1"/>
</dbReference>
<dbReference type="EC" id="3.2.1.22" evidence="11"/>
<dbReference type="Pfam" id="PF17801">
    <property type="entry name" value="Melibiase_C"/>
    <property type="match status" value="1"/>
</dbReference>
<dbReference type="AlphaFoldDB" id="A0A918UUL0"/>
<name>A0A918UUL0_9CAUL</name>
<dbReference type="Gene3D" id="3.20.20.70">
    <property type="entry name" value="Aldolase class I"/>
    <property type="match status" value="1"/>
</dbReference>
<keyword evidence="10" id="KW-0624">Polysaccharide degradation</keyword>
<keyword evidence="7" id="KW-0325">Glycoprotein</keyword>
<keyword evidence="8" id="KW-0119">Carbohydrate metabolism</keyword>
<dbReference type="GO" id="GO:0005576">
    <property type="term" value="C:extracellular region"/>
    <property type="evidence" value="ECO:0007669"/>
    <property type="project" value="UniProtKB-SubCell"/>
</dbReference>
<comment type="caution">
    <text evidence="14">The sequence shown here is derived from an EMBL/GenBank/DDBJ whole genome shotgun (WGS) entry which is preliminary data.</text>
</comment>
<evidence type="ECO:0000256" key="2">
    <source>
        <dbReference type="ARBA" id="ARBA00009743"/>
    </source>
</evidence>
<dbReference type="InterPro" id="IPR002241">
    <property type="entry name" value="Glyco_hydro_27"/>
</dbReference>
<dbReference type="InterPro" id="IPR041233">
    <property type="entry name" value="Melibiase_C"/>
</dbReference>
<dbReference type="InterPro" id="IPR013785">
    <property type="entry name" value="Aldolase_TIM"/>
</dbReference>